<dbReference type="InterPro" id="IPR016036">
    <property type="entry name" value="Malonyl_transacylase_ACP-bd"/>
</dbReference>
<reference evidence="5" key="2">
    <citation type="submission" date="2020-07" db="EMBL/GenBank/DDBJ databases">
        <authorList>
            <person name="Pettersson B.M.F."/>
            <person name="Behra P.R.K."/>
            <person name="Ramesh M."/>
            <person name="Das S."/>
            <person name="Dasgupta S."/>
            <person name="Kirsebom L.A."/>
        </authorList>
    </citation>
    <scope>NUCLEOTIDE SEQUENCE</scope>
    <source>
        <strain evidence="5">CCUG 55640</strain>
    </source>
</reference>
<dbReference type="RefSeq" id="WP_083137188.1">
    <property type="nucleotide sequence ID" value="NZ_JACKVH010000017.1"/>
</dbReference>
<keyword evidence="5" id="KW-0012">Acyltransferase</keyword>
<comment type="caution">
    <text evidence="5">The sequence shown here is derived from an EMBL/GenBank/DDBJ whole genome shotgun (WGS) entry which is preliminary data.</text>
</comment>
<feature type="domain" description="Malonyl-CoA:ACP transacylase (MAT)" evidence="4">
    <location>
        <begin position="17"/>
        <end position="300"/>
    </location>
</feature>
<dbReference type="PANTHER" id="PTHR43775:SF37">
    <property type="entry name" value="SI:DKEY-61P9.11"/>
    <property type="match status" value="1"/>
</dbReference>
<dbReference type="PANTHER" id="PTHR43775">
    <property type="entry name" value="FATTY ACID SYNTHASE"/>
    <property type="match status" value="1"/>
</dbReference>
<organism evidence="5 8">
    <name type="scientific">Mycobacterium alsense</name>
    <dbReference type="NCBI Taxonomy" id="324058"/>
    <lineage>
        <taxon>Bacteria</taxon>
        <taxon>Bacillati</taxon>
        <taxon>Actinomycetota</taxon>
        <taxon>Actinomycetes</taxon>
        <taxon>Mycobacteriales</taxon>
        <taxon>Mycobacteriaceae</taxon>
        <taxon>Mycobacterium</taxon>
    </lineage>
</organism>
<evidence type="ECO:0000256" key="3">
    <source>
        <dbReference type="ARBA" id="ARBA00023268"/>
    </source>
</evidence>
<dbReference type="GO" id="GO:0006633">
    <property type="term" value="P:fatty acid biosynthetic process"/>
    <property type="evidence" value="ECO:0007669"/>
    <property type="project" value="TreeGrafter"/>
</dbReference>
<dbReference type="InterPro" id="IPR014043">
    <property type="entry name" value="Acyl_transferase_dom"/>
</dbReference>
<dbReference type="GO" id="GO:0004312">
    <property type="term" value="F:fatty acid synthase activity"/>
    <property type="evidence" value="ECO:0007669"/>
    <property type="project" value="TreeGrafter"/>
</dbReference>
<keyword evidence="7" id="KW-1185">Reference proteome</keyword>
<gene>
    <name evidence="6" type="ORF">BST11_06660</name>
    <name evidence="5" type="ORF">H7K38_19520</name>
</gene>
<dbReference type="EMBL" id="JACKVH010000017">
    <property type="protein sequence ID" value="MCV7380823.1"/>
    <property type="molecule type" value="Genomic_DNA"/>
</dbReference>
<dbReference type="InterPro" id="IPR050091">
    <property type="entry name" value="PKS_NRPS_Biosynth_Enz"/>
</dbReference>
<proteinExistence type="predicted"/>
<dbReference type="AlphaFoldDB" id="A0AA41XS21"/>
<name>A0AA41XS21_9MYCO</name>
<evidence type="ECO:0000313" key="5">
    <source>
        <dbReference type="EMBL" id="MCV7380823.1"/>
    </source>
</evidence>
<dbReference type="SUPFAM" id="SSF52151">
    <property type="entry name" value="FabD/lysophospholipase-like"/>
    <property type="match status" value="1"/>
</dbReference>
<accession>A0AA41XS21</accession>
<dbReference type="EMBL" id="MVHD01000007">
    <property type="protein sequence ID" value="OQZ91858.1"/>
    <property type="molecule type" value="Genomic_DNA"/>
</dbReference>
<evidence type="ECO:0000313" key="7">
    <source>
        <dbReference type="Proteomes" id="UP000192319"/>
    </source>
</evidence>
<protein>
    <submittedName>
        <fullName evidence="5">Acyltransferase domain-containing protein</fullName>
    </submittedName>
</protein>
<dbReference type="Proteomes" id="UP001141650">
    <property type="component" value="Unassembled WGS sequence"/>
</dbReference>
<dbReference type="Gene3D" id="3.40.366.10">
    <property type="entry name" value="Malonyl-Coenzyme A Acyl Carrier Protein, domain 2"/>
    <property type="match status" value="1"/>
</dbReference>
<keyword evidence="5" id="KW-0808">Transferase</keyword>
<evidence type="ECO:0000256" key="2">
    <source>
        <dbReference type="ARBA" id="ARBA00022553"/>
    </source>
</evidence>
<keyword evidence="3" id="KW-0511">Multifunctional enzyme</keyword>
<dbReference type="SMART" id="SM00827">
    <property type="entry name" value="PKS_AT"/>
    <property type="match status" value="1"/>
</dbReference>
<dbReference type="InterPro" id="IPR001227">
    <property type="entry name" value="Ac_transferase_dom_sf"/>
</dbReference>
<evidence type="ECO:0000259" key="4">
    <source>
        <dbReference type="SMART" id="SM00827"/>
    </source>
</evidence>
<reference evidence="5" key="3">
    <citation type="journal article" date="2022" name="BMC Genomics">
        <title>Comparative genome analysis of mycobacteria focusing on tRNA and non-coding RNA.</title>
        <authorList>
            <person name="Behra P.R.K."/>
            <person name="Pettersson B.M.F."/>
            <person name="Ramesh M."/>
            <person name="Das S."/>
            <person name="Dasgupta S."/>
            <person name="Kirsebom L.A."/>
        </authorList>
    </citation>
    <scope>NUCLEOTIDE SEQUENCE</scope>
    <source>
        <strain evidence="5">CCUG 55640</strain>
    </source>
</reference>
<dbReference type="SUPFAM" id="SSF55048">
    <property type="entry name" value="Probable ACP-binding domain of malonyl-CoA ACP transacylase"/>
    <property type="match status" value="1"/>
</dbReference>
<keyword evidence="2" id="KW-0597">Phosphoprotein</keyword>
<keyword evidence="1" id="KW-0596">Phosphopantetheine</keyword>
<evidence type="ECO:0000313" key="8">
    <source>
        <dbReference type="Proteomes" id="UP001141650"/>
    </source>
</evidence>
<dbReference type="Proteomes" id="UP000192319">
    <property type="component" value="Unassembled WGS sequence"/>
</dbReference>
<sequence length="306" mass="32165">MGLGHENATGTGGTVFVFPGQSPQLMSAALELLDSAGAFTRQMRLCDAAFGEFVGGSLIEAIRGGAGALTSDRADLGPPVSFAVTVALAAHWRARGIHADAVLGHSRGEVAAAYVGGALSLPDAVKVVLLCGRAVGAIAGSGAMVSIQRPSGWVFELIEPWRRSIAVAARNGPRSTVVTGTAAAIDELMTVCEREDVPATRLPVDHASHSADVDELREMLRESLSGLRPRPGRIPFISSVTGAAVDASILDGDYWFANLRQPVLFEEAVRWAYARGYRTFVECSPHPMLVEDIRGSLQGCADDAAE</sequence>
<evidence type="ECO:0000313" key="6">
    <source>
        <dbReference type="EMBL" id="OQZ91858.1"/>
    </source>
</evidence>
<evidence type="ECO:0000256" key="1">
    <source>
        <dbReference type="ARBA" id="ARBA00022450"/>
    </source>
</evidence>
<dbReference type="Pfam" id="PF00698">
    <property type="entry name" value="Acyl_transf_1"/>
    <property type="match status" value="1"/>
</dbReference>
<reference evidence="6 7" key="1">
    <citation type="submission" date="2017-02" db="EMBL/GenBank/DDBJ databases">
        <title>The new phylogeny of genus Mycobacterium.</title>
        <authorList>
            <person name="Tortoli E."/>
            <person name="Trovato A."/>
            <person name="Cirillo D.M."/>
        </authorList>
    </citation>
    <scope>NUCLEOTIDE SEQUENCE [LARGE SCALE GENOMIC DNA]</scope>
    <source>
        <strain evidence="6 7">DSM 45230</strain>
    </source>
</reference>
<dbReference type="InterPro" id="IPR016035">
    <property type="entry name" value="Acyl_Trfase/lysoPLipase"/>
</dbReference>